<feature type="region of interest" description="Disordered" evidence="1">
    <location>
        <begin position="234"/>
        <end position="261"/>
    </location>
</feature>
<name>A0A397TZX5_9GLOM</name>
<comment type="caution">
    <text evidence="2">The sequence shown here is derived from an EMBL/GenBank/DDBJ whole genome shotgun (WGS) entry which is preliminary data.</text>
</comment>
<evidence type="ECO:0000256" key="1">
    <source>
        <dbReference type="SAM" id="MobiDB-lite"/>
    </source>
</evidence>
<dbReference type="AlphaFoldDB" id="A0A397TZX5"/>
<keyword evidence="3" id="KW-1185">Reference proteome</keyword>
<evidence type="ECO:0000313" key="3">
    <source>
        <dbReference type="Proteomes" id="UP000266673"/>
    </source>
</evidence>
<dbReference type="STRING" id="44941.A0A397TZX5"/>
<gene>
    <name evidence="2" type="ORF">C2G38_2224819</name>
</gene>
<reference evidence="2 3" key="1">
    <citation type="submission" date="2018-06" db="EMBL/GenBank/DDBJ databases">
        <title>Comparative genomics reveals the genomic features of Rhizophagus irregularis, R. cerebriforme, R. diaphanum and Gigaspora rosea, and their symbiotic lifestyle signature.</title>
        <authorList>
            <person name="Morin E."/>
            <person name="San Clemente H."/>
            <person name="Chen E.C.H."/>
            <person name="De La Providencia I."/>
            <person name="Hainaut M."/>
            <person name="Kuo A."/>
            <person name="Kohler A."/>
            <person name="Murat C."/>
            <person name="Tang N."/>
            <person name="Roy S."/>
            <person name="Loubradou J."/>
            <person name="Henrissat B."/>
            <person name="Grigoriev I.V."/>
            <person name="Corradi N."/>
            <person name="Roux C."/>
            <person name="Martin F.M."/>
        </authorList>
    </citation>
    <scope>NUCLEOTIDE SEQUENCE [LARGE SCALE GENOMIC DNA]</scope>
    <source>
        <strain evidence="2 3">DAOM 194757</strain>
    </source>
</reference>
<sequence length="293" mass="33498">MQKVYNISEAFGRSKNYKLDIAEKTTRNVAIGEKLEGYYHVFNPQYFRNSFDEVVVDFFNLVKPTSEEDTIVVVDKYYSHNLNKDNKLHKSKEFKKGLVEHFGAFTGNNNEPYTTANTVSNHCSEHRKCVQELISGLQHYLVVNSYLQETYPAIYAKMAKLDLGPNVLKSFGAFPTIVINFNVISGQLVFPELKLIIYAKEGQAIAFRSNILVHSNLPIIADPDNSDSKIDIGMNNNKKLGPSKNTLRRIKNDQKPQSQAHNYERLKIQDEAISTLSLRKKVYLQNTRFNDGH</sequence>
<accession>A0A397TZX5</accession>
<dbReference type="Proteomes" id="UP000266673">
    <property type="component" value="Unassembled WGS sequence"/>
</dbReference>
<dbReference type="OrthoDB" id="2442370at2759"/>
<proteinExistence type="predicted"/>
<evidence type="ECO:0000313" key="2">
    <source>
        <dbReference type="EMBL" id="RIB03520.1"/>
    </source>
</evidence>
<dbReference type="EMBL" id="QKWP01002388">
    <property type="protein sequence ID" value="RIB03520.1"/>
    <property type="molecule type" value="Genomic_DNA"/>
</dbReference>
<organism evidence="2 3">
    <name type="scientific">Gigaspora rosea</name>
    <dbReference type="NCBI Taxonomy" id="44941"/>
    <lineage>
        <taxon>Eukaryota</taxon>
        <taxon>Fungi</taxon>
        <taxon>Fungi incertae sedis</taxon>
        <taxon>Mucoromycota</taxon>
        <taxon>Glomeromycotina</taxon>
        <taxon>Glomeromycetes</taxon>
        <taxon>Diversisporales</taxon>
        <taxon>Gigasporaceae</taxon>
        <taxon>Gigaspora</taxon>
    </lineage>
</organism>
<protein>
    <submittedName>
        <fullName evidence="2">Uncharacterized protein</fullName>
    </submittedName>
</protein>
<dbReference type="Gene3D" id="3.60.130.30">
    <property type="match status" value="2"/>
</dbReference>